<feature type="transmembrane region" description="Helical" evidence="1">
    <location>
        <begin position="12"/>
        <end position="28"/>
    </location>
</feature>
<accession>A0AAN7Q1I2</accession>
<dbReference type="EMBL" id="JAXIOK010000012">
    <property type="protein sequence ID" value="KAK4757414.1"/>
    <property type="molecule type" value="Genomic_DNA"/>
</dbReference>
<keyword evidence="1" id="KW-1133">Transmembrane helix</keyword>
<evidence type="ECO:0000256" key="1">
    <source>
        <dbReference type="SAM" id="Phobius"/>
    </source>
</evidence>
<reference evidence="2 3" key="1">
    <citation type="journal article" date="2023" name="Hortic Res">
        <title>Pangenome of water caltrop reveals structural variations and asymmetric subgenome divergence after allopolyploidization.</title>
        <authorList>
            <person name="Zhang X."/>
            <person name="Chen Y."/>
            <person name="Wang L."/>
            <person name="Yuan Y."/>
            <person name="Fang M."/>
            <person name="Shi L."/>
            <person name="Lu R."/>
            <person name="Comes H.P."/>
            <person name="Ma Y."/>
            <person name="Chen Y."/>
            <person name="Huang G."/>
            <person name="Zhou Y."/>
            <person name="Zheng Z."/>
            <person name="Qiu Y."/>
        </authorList>
    </citation>
    <scope>NUCLEOTIDE SEQUENCE [LARGE SCALE GENOMIC DNA]</scope>
    <source>
        <tissue evidence="2">Roots</tissue>
    </source>
</reference>
<proteinExistence type="predicted"/>
<keyword evidence="1" id="KW-0472">Membrane</keyword>
<dbReference type="AlphaFoldDB" id="A0AAN7Q1I2"/>
<keyword evidence="3" id="KW-1185">Reference proteome</keyword>
<keyword evidence="1" id="KW-0812">Transmembrane</keyword>
<gene>
    <name evidence="2" type="ORF">SAY87_018715</name>
</gene>
<dbReference type="Proteomes" id="UP001345219">
    <property type="component" value="Chromosome 15"/>
</dbReference>
<evidence type="ECO:0000313" key="2">
    <source>
        <dbReference type="EMBL" id="KAK4757414.1"/>
    </source>
</evidence>
<name>A0AAN7Q1I2_9MYRT</name>
<sequence>MASFSMLKSAETGQVFSTAVSLMVFFLYPPTRKQLAVTAVLFSAGLSLIAFGIYHSSDNIAAQQSRVEARKEFVKARIRKILDD</sequence>
<evidence type="ECO:0000313" key="3">
    <source>
        <dbReference type="Proteomes" id="UP001345219"/>
    </source>
</evidence>
<feature type="transmembrane region" description="Helical" evidence="1">
    <location>
        <begin position="35"/>
        <end position="54"/>
    </location>
</feature>
<organism evidence="2 3">
    <name type="scientific">Trapa incisa</name>
    <dbReference type="NCBI Taxonomy" id="236973"/>
    <lineage>
        <taxon>Eukaryota</taxon>
        <taxon>Viridiplantae</taxon>
        <taxon>Streptophyta</taxon>
        <taxon>Embryophyta</taxon>
        <taxon>Tracheophyta</taxon>
        <taxon>Spermatophyta</taxon>
        <taxon>Magnoliopsida</taxon>
        <taxon>eudicotyledons</taxon>
        <taxon>Gunneridae</taxon>
        <taxon>Pentapetalae</taxon>
        <taxon>rosids</taxon>
        <taxon>malvids</taxon>
        <taxon>Myrtales</taxon>
        <taxon>Lythraceae</taxon>
        <taxon>Trapa</taxon>
    </lineage>
</organism>
<protein>
    <submittedName>
        <fullName evidence="2">Uncharacterized protein</fullName>
    </submittedName>
</protein>
<comment type="caution">
    <text evidence="2">The sequence shown here is derived from an EMBL/GenBank/DDBJ whole genome shotgun (WGS) entry which is preliminary data.</text>
</comment>